<evidence type="ECO:0000256" key="1">
    <source>
        <dbReference type="SAM" id="MobiDB-lite"/>
    </source>
</evidence>
<dbReference type="Pfam" id="PF15383">
    <property type="entry name" value="TMEM237"/>
    <property type="match status" value="1"/>
</dbReference>
<comment type="caution">
    <text evidence="3">The sequence shown here is derived from an EMBL/GenBank/DDBJ whole genome shotgun (WGS) entry which is preliminary data.</text>
</comment>
<dbReference type="InterPro" id="IPR029409">
    <property type="entry name" value="TMEM237"/>
</dbReference>
<dbReference type="OrthoDB" id="196438at2759"/>
<protein>
    <submittedName>
        <fullName evidence="3">Uncharacterized protein</fullName>
    </submittedName>
</protein>
<keyword evidence="4" id="KW-1185">Reference proteome</keyword>
<dbReference type="AlphaFoldDB" id="A0A9W7LBE4"/>
<feature type="transmembrane region" description="Helical" evidence="2">
    <location>
        <begin position="369"/>
        <end position="389"/>
    </location>
</feature>
<evidence type="ECO:0000313" key="4">
    <source>
        <dbReference type="Proteomes" id="UP001165065"/>
    </source>
</evidence>
<reference evidence="4" key="1">
    <citation type="journal article" date="2023" name="Commun. Biol.">
        <title>Genome analysis of Parmales, the sister group of diatoms, reveals the evolutionary specialization of diatoms from phago-mixotrophs to photoautotrophs.</title>
        <authorList>
            <person name="Ban H."/>
            <person name="Sato S."/>
            <person name="Yoshikawa S."/>
            <person name="Yamada K."/>
            <person name="Nakamura Y."/>
            <person name="Ichinomiya M."/>
            <person name="Sato N."/>
            <person name="Blanc-Mathieu R."/>
            <person name="Endo H."/>
            <person name="Kuwata A."/>
            <person name="Ogata H."/>
        </authorList>
    </citation>
    <scope>NUCLEOTIDE SEQUENCE [LARGE SCALE GENOMIC DNA]</scope>
</reference>
<keyword evidence="2" id="KW-0812">Transmembrane</keyword>
<feature type="compositionally biased region" description="Basic residues" evidence="1">
    <location>
        <begin position="49"/>
        <end position="59"/>
    </location>
</feature>
<feature type="compositionally biased region" description="Basic residues" evidence="1">
    <location>
        <begin position="127"/>
        <end position="156"/>
    </location>
</feature>
<proteinExistence type="predicted"/>
<gene>
    <name evidence="3" type="ORF">TrCOL_g499</name>
</gene>
<feature type="transmembrane region" description="Helical" evidence="2">
    <location>
        <begin position="426"/>
        <end position="449"/>
    </location>
</feature>
<accession>A0A9W7LBE4</accession>
<feature type="region of interest" description="Disordered" evidence="1">
    <location>
        <begin position="253"/>
        <end position="272"/>
    </location>
</feature>
<feature type="region of interest" description="Disordered" evidence="1">
    <location>
        <begin position="1"/>
        <end position="156"/>
    </location>
</feature>
<evidence type="ECO:0000256" key="2">
    <source>
        <dbReference type="SAM" id="Phobius"/>
    </source>
</evidence>
<organism evidence="3 4">
    <name type="scientific">Triparma columacea</name>
    <dbReference type="NCBI Taxonomy" id="722753"/>
    <lineage>
        <taxon>Eukaryota</taxon>
        <taxon>Sar</taxon>
        <taxon>Stramenopiles</taxon>
        <taxon>Ochrophyta</taxon>
        <taxon>Bolidophyceae</taxon>
        <taxon>Parmales</taxon>
        <taxon>Triparmaceae</taxon>
        <taxon>Triparma</taxon>
    </lineage>
</organism>
<keyword evidence="2" id="KW-0472">Membrane</keyword>
<keyword evidence="2" id="KW-1133">Transmembrane helix</keyword>
<feature type="compositionally biased region" description="Acidic residues" evidence="1">
    <location>
        <begin position="64"/>
        <end position="76"/>
    </location>
</feature>
<dbReference type="Proteomes" id="UP001165065">
    <property type="component" value="Unassembled WGS sequence"/>
</dbReference>
<name>A0A9W7LBE4_9STRA</name>
<sequence length="589" mass="64230">MARPKKDDQSDSESSDSGASSKDRLTKRKGKKDRDNDNDEESIEEVEKKKKKSGKKGKKGKDEGSDEEGKDGEEDGLLGGGGAKGGKTGGGMFSGWGKKKSSENADPNSGGGSDDDDSDSDDDTAGGKKKKKKKKKGEAPLLKKKKKTKGKGHHLTSAKANLEIIKEGLKSFVPHDRDIKGKAIHVSEAAAFVKASFGDGTGPSTMVEMNDILRDVEEEKTKGKFSRSIYVYVESASTGRFFRYAVDPTGSDQGSSYDDRIDNVGTGGEDDFNKSREAAMERLERLMHTGFLILQGLLAGYSGETVYEAFASTTKEAFLEEYSTLANETRRFYYILTTIGFVGAMNNWRSVSESNEKWKSRTTMEKGELLFLVFIYAAGLCSTLITGIYDMDFYYHNGITKSDLPPNTEWFTVALQDEDFERTINIWRGLCVARFCCVIVGWLLVCAILHRNSGRAADAIRESENLNVNLENAKKRIGQLTGGKLDKMTREELLELSQTQRNALEQTEHVLENLPRDPADAFAAAGTPRARTGTLGNTLTSEVMGSTGGGIMGSPTRVRTQSALPASISSKAPPMVVVNEEGEFGGDLV</sequence>
<evidence type="ECO:0000313" key="3">
    <source>
        <dbReference type="EMBL" id="GMI43526.1"/>
    </source>
</evidence>
<feature type="compositionally biased region" description="Gly residues" evidence="1">
    <location>
        <begin position="77"/>
        <end position="94"/>
    </location>
</feature>
<feature type="compositionally biased region" description="Acidic residues" evidence="1">
    <location>
        <begin position="113"/>
        <end position="124"/>
    </location>
</feature>
<dbReference type="EMBL" id="BRYA01000194">
    <property type="protein sequence ID" value="GMI43526.1"/>
    <property type="molecule type" value="Genomic_DNA"/>
</dbReference>